<keyword evidence="7" id="KW-0443">Lipid metabolism</keyword>
<keyword evidence="4 12" id="KW-0808">Transferase</keyword>
<comment type="subcellular location">
    <subcellularLocation>
        <location evidence="1">Membrane</location>
        <topology evidence="1">Multi-pass membrane protein</topology>
    </subcellularLocation>
</comment>
<keyword evidence="10" id="KW-1208">Phospholipid metabolism</keyword>
<dbReference type="PANTHER" id="PTHR14269">
    <property type="entry name" value="CDP-DIACYLGLYCEROL--GLYCEROL-3-PHOSPHATE 3-PHOSPHATIDYLTRANSFERASE-RELATED"/>
    <property type="match status" value="1"/>
</dbReference>
<dbReference type="InterPro" id="IPR050324">
    <property type="entry name" value="CDP-alcohol_PTase-I"/>
</dbReference>
<evidence type="ECO:0000256" key="5">
    <source>
        <dbReference type="ARBA" id="ARBA00022692"/>
    </source>
</evidence>
<evidence type="ECO:0000256" key="2">
    <source>
        <dbReference type="ARBA" id="ARBA00010441"/>
    </source>
</evidence>
<evidence type="ECO:0000256" key="4">
    <source>
        <dbReference type="ARBA" id="ARBA00022679"/>
    </source>
</evidence>
<dbReference type="PANTHER" id="PTHR14269:SF62">
    <property type="entry name" value="CDP-DIACYLGLYCEROL--GLYCEROL-3-PHOSPHATE 3-PHOSPHATIDYLTRANSFERASE 1, CHLOROPLASTIC"/>
    <property type="match status" value="1"/>
</dbReference>
<organism evidence="14 15">
    <name type="scientific">Candidatus Hepatoplasma crinochetorum</name>
    <dbReference type="NCBI Taxonomy" id="295596"/>
    <lineage>
        <taxon>Bacteria</taxon>
        <taxon>Bacillati</taxon>
        <taxon>Mycoplasmatota</taxon>
        <taxon>Mollicutes</taxon>
        <taxon>Candidatus Hepatoplasmataceae</taxon>
        <taxon>Candidatus Hepatoplasma</taxon>
    </lineage>
</organism>
<keyword evidence="5 13" id="KW-0812">Transmembrane</keyword>
<dbReference type="GO" id="GO:0016020">
    <property type="term" value="C:membrane"/>
    <property type="evidence" value="ECO:0007669"/>
    <property type="project" value="UniProtKB-SubCell"/>
</dbReference>
<dbReference type="InterPro" id="IPR048254">
    <property type="entry name" value="CDP_ALCOHOL_P_TRANSF_CS"/>
</dbReference>
<keyword evidence="6 13" id="KW-1133">Transmembrane helix</keyword>
<evidence type="ECO:0000256" key="11">
    <source>
        <dbReference type="NCBIfam" id="TIGR00560"/>
    </source>
</evidence>
<name>A0A0G7ZNM7_9MOLU</name>
<dbReference type="EMBL" id="CWGI01000001">
    <property type="protein sequence ID" value="CRX37229.1"/>
    <property type="molecule type" value="Genomic_DNA"/>
</dbReference>
<evidence type="ECO:0000256" key="8">
    <source>
        <dbReference type="ARBA" id="ARBA00023136"/>
    </source>
</evidence>
<accession>A0A0G7ZNM7</accession>
<dbReference type="GO" id="GO:0046474">
    <property type="term" value="P:glycerophospholipid biosynthetic process"/>
    <property type="evidence" value="ECO:0007669"/>
    <property type="project" value="TreeGrafter"/>
</dbReference>
<evidence type="ECO:0000256" key="3">
    <source>
        <dbReference type="ARBA" id="ARBA00022516"/>
    </source>
</evidence>
<dbReference type="InterPro" id="IPR000462">
    <property type="entry name" value="CDP-OH_P_trans"/>
</dbReference>
<dbReference type="InterPro" id="IPR043130">
    <property type="entry name" value="CDP-OH_PTrfase_TM_dom"/>
</dbReference>
<evidence type="ECO:0000313" key="15">
    <source>
        <dbReference type="Proteomes" id="UP000242141"/>
    </source>
</evidence>
<dbReference type="GO" id="GO:0008444">
    <property type="term" value="F:CDP-diacylglycerol-glycerol-3-phosphate 3-phosphatidyltransferase activity"/>
    <property type="evidence" value="ECO:0007669"/>
    <property type="project" value="UniProtKB-UniRule"/>
</dbReference>
<dbReference type="Gene3D" id="1.20.120.1760">
    <property type="match status" value="1"/>
</dbReference>
<evidence type="ECO:0000313" key="14">
    <source>
        <dbReference type="EMBL" id="CRX37229.1"/>
    </source>
</evidence>
<feature type="transmembrane region" description="Helical" evidence="13">
    <location>
        <begin position="12"/>
        <end position="31"/>
    </location>
</feature>
<keyword evidence="9" id="KW-0594">Phospholipid biosynthesis</keyword>
<feature type="transmembrane region" description="Helical" evidence="13">
    <location>
        <begin position="43"/>
        <end position="62"/>
    </location>
</feature>
<evidence type="ECO:0000256" key="12">
    <source>
        <dbReference type="RuleBase" id="RU003750"/>
    </source>
</evidence>
<proteinExistence type="inferred from homology"/>
<protein>
    <recommendedName>
        <fullName evidence="11">CDP-diacylglycerol--glycerol-3-phosphate 3-phosphatidyltransferase</fullName>
        <ecNumber evidence="11">2.7.8.5</ecNumber>
    </recommendedName>
</protein>
<reference evidence="15" key="1">
    <citation type="submission" date="2015-05" db="EMBL/GenBank/DDBJ databases">
        <authorList>
            <person name="Collingro A."/>
        </authorList>
    </citation>
    <scope>NUCLEOTIDE SEQUENCE [LARGE SCALE GENOMIC DNA]</scope>
    <source>
        <strain evidence="15">Ps</strain>
    </source>
</reference>
<evidence type="ECO:0000256" key="13">
    <source>
        <dbReference type="SAM" id="Phobius"/>
    </source>
</evidence>
<keyword evidence="15" id="KW-1185">Reference proteome</keyword>
<evidence type="ECO:0000256" key="7">
    <source>
        <dbReference type="ARBA" id="ARBA00023098"/>
    </source>
</evidence>
<dbReference type="Pfam" id="PF01066">
    <property type="entry name" value="CDP-OH_P_transf"/>
    <property type="match status" value="1"/>
</dbReference>
<feature type="transmembrane region" description="Helical" evidence="13">
    <location>
        <begin position="90"/>
        <end position="115"/>
    </location>
</feature>
<dbReference type="AlphaFoldDB" id="A0A0G7ZNM7"/>
<keyword evidence="8 13" id="KW-0472">Membrane</keyword>
<evidence type="ECO:0000256" key="1">
    <source>
        <dbReference type="ARBA" id="ARBA00004141"/>
    </source>
</evidence>
<dbReference type="Proteomes" id="UP000242141">
    <property type="component" value="Unassembled WGS sequence"/>
</dbReference>
<feature type="transmembrane region" description="Helical" evidence="13">
    <location>
        <begin position="144"/>
        <end position="161"/>
    </location>
</feature>
<evidence type="ECO:0000256" key="10">
    <source>
        <dbReference type="ARBA" id="ARBA00023264"/>
    </source>
</evidence>
<dbReference type="PIRSF" id="PIRSF000847">
    <property type="entry name" value="Phos_ph_gly_syn"/>
    <property type="match status" value="1"/>
</dbReference>
<dbReference type="NCBIfam" id="TIGR00560">
    <property type="entry name" value="pgsA"/>
    <property type="match status" value="1"/>
</dbReference>
<comment type="similarity">
    <text evidence="2 12">Belongs to the CDP-alcohol phosphatidyltransferase class-I family.</text>
</comment>
<dbReference type="EC" id="2.7.8.5" evidence="11"/>
<gene>
    <name evidence="14" type="ORF">HEPPS_04560</name>
</gene>
<keyword evidence="3" id="KW-0444">Lipid biosynthesis</keyword>
<feature type="transmembrane region" description="Helical" evidence="13">
    <location>
        <begin position="173"/>
        <end position="194"/>
    </location>
</feature>
<dbReference type="PROSITE" id="PS00379">
    <property type="entry name" value="CDP_ALCOHOL_P_TRANSF"/>
    <property type="match status" value="1"/>
</dbReference>
<evidence type="ECO:0000256" key="6">
    <source>
        <dbReference type="ARBA" id="ARBA00022989"/>
    </source>
</evidence>
<dbReference type="InterPro" id="IPR004570">
    <property type="entry name" value="Phosphatidylglycerol_P_synth"/>
</dbReference>
<sequence length="205" mass="23857">MNLNTPNKLIVLRFILTLSIIVVLSFVPLSLKNEFYFSIGNGIYVSWLNVIALFLFIIASLTDYFDGYLARKNNQITDFGKFFDPLVDKIMINSVLIFFAAYEYLPIWIVVVFIIRDIMIDGLRMTLSTKGKVLDAKKSGKLKTFFQIIGILVLFLIHSQPNLNEYWGYNYDSYYAFSLIPILIALYFSLYSGFEYFYKNIKEIL</sequence>
<evidence type="ECO:0000256" key="9">
    <source>
        <dbReference type="ARBA" id="ARBA00023209"/>
    </source>
</evidence>